<sequence>MIYIQGSSCACPVLVLCLSCACPVLVLCLSCACPVLVLCLLCAFIKLLEYPPAPRFLPGSVVFLRACVIYHCVCIPPARKQTHLHFH</sequence>
<dbReference type="VEuPathDB" id="FungiDB:ASPGLDRAFT_214817"/>
<dbReference type="GeneID" id="34459362"/>
<reference evidence="2" key="1">
    <citation type="journal article" date="2017" name="Genome Biol.">
        <title>Comparative genomics reveals high biological diversity and specific adaptations in the industrially and medically important fungal genus Aspergillus.</title>
        <authorList>
            <person name="de Vries R.P."/>
            <person name="Riley R."/>
            <person name="Wiebenga A."/>
            <person name="Aguilar-Osorio G."/>
            <person name="Amillis S."/>
            <person name="Uchima C.A."/>
            <person name="Anderluh G."/>
            <person name="Asadollahi M."/>
            <person name="Askin M."/>
            <person name="Barry K."/>
            <person name="Battaglia E."/>
            <person name="Bayram O."/>
            <person name="Benocci T."/>
            <person name="Braus-Stromeyer S.A."/>
            <person name="Caldana C."/>
            <person name="Canovas D."/>
            <person name="Cerqueira G.C."/>
            <person name="Chen F."/>
            <person name="Chen W."/>
            <person name="Choi C."/>
            <person name="Clum A."/>
            <person name="Dos Santos R.A."/>
            <person name="Damasio A.R."/>
            <person name="Diallinas G."/>
            <person name="Emri T."/>
            <person name="Fekete E."/>
            <person name="Flipphi M."/>
            <person name="Freyberg S."/>
            <person name="Gallo A."/>
            <person name="Gournas C."/>
            <person name="Habgood R."/>
            <person name="Hainaut M."/>
            <person name="Harispe M.L."/>
            <person name="Henrissat B."/>
            <person name="Hilden K.S."/>
            <person name="Hope R."/>
            <person name="Hossain A."/>
            <person name="Karabika E."/>
            <person name="Karaffa L."/>
            <person name="Karanyi Z."/>
            <person name="Krasevec N."/>
            <person name="Kuo A."/>
            <person name="Kusch H."/>
            <person name="LaButti K."/>
            <person name="Lagendijk E.L."/>
            <person name="Lapidus A."/>
            <person name="Levasseur A."/>
            <person name="Lindquist E."/>
            <person name="Lipzen A."/>
            <person name="Logrieco A.F."/>
            <person name="MacCabe A."/>
            <person name="Maekelae M.R."/>
            <person name="Malavazi I."/>
            <person name="Melin P."/>
            <person name="Meyer V."/>
            <person name="Mielnichuk N."/>
            <person name="Miskei M."/>
            <person name="Molnar A.P."/>
            <person name="Mule G."/>
            <person name="Ngan C.Y."/>
            <person name="Orejas M."/>
            <person name="Orosz E."/>
            <person name="Ouedraogo J.P."/>
            <person name="Overkamp K.M."/>
            <person name="Park H.-S."/>
            <person name="Perrone G."/>
            <person name="Piumi F."/>
            <person name="Punt P.J."/>
            <person name="Ram A.F."/>
            <person name="Ramon A."/>
            <person name="Rauscher S."/>
            <person name="Record E."/>
            <person name="Riano-Pachon D.M."/>
            <person name="Robert V."/>
            <person name="Roehrig J."/>
            <person name="Ruller R."/>
            <person name="Salamov A."/>
            <person name="Salih N.S."/>
            <person name="Samson R.A."/>
            <person name="Sandor E."/>
            <person name="Sanguinetti M."/>
            <person name="Schuetze T."/>
            <person name="Sepcic K."/>
            <person name="Shelest E."/>
            <person name="Sherlock G."/>
            <person name="Sophianopoulou V."/>
            <person name="Squina F.M."/>
            <person name="Sun H."/>
            <person name="Susca A."/>
            <person name="Todd R.B."/>
            <person name="Tsang A."/>
            <person name="Unkles S.E."/>
            <person name="van de Wiele N."/>
            <person name="van Rossen-Uffink D."/>
            <person name="Oliveira J.V."/>
            <person name="Vesth T.C."/>
            <person name="Visser J."/>
            <person name="Yu J.-H."/>
            <person name="Zhou M."/>
            <person name="Andersen M.R."/>
            <person name="Archer D.B."/>
            <person name="Baker S.E."/>
            <person name="Benoit I."/>
            <person name="Brakhage A.A."/>
            <person name="Braus G.H."/>
            <person name="Fischer R."/>
            <person name="Frisvad J.C."/>
            <person name="Goldman G.H."/>
            <person name="Houbraken J."/>
            <person name="Oakley B."/>
            <person name="Pocsi I."/>
            <person name="Scazzocchio C."/>
            <person name="Seiboth B."/>
            <person name="vanKuyk P.A."/>
            <person name="Wortman J."/>
            <person name="Dyer P.S."/>
            <person name="Grigoriev I.V."/>
        </authorList>
    </citation>
    <scope>NUCLEOTIDE SEQUENCE [LARGE SCALE GENOMIC DNA]</scope>
    <source>
        <strain evidence="2">CBS 516.65</strain>
    </source>
</reference>
<evidence type="ECO:0000313" key="1">
    <source>
        <dbReference type="EMBL" id="OJJ89216.1"/>
    </source>
</evidence>
<gene>
    <name evidence="1" type="ORF">ASPGLDRAFT_214817</name>
</gene>
<keyword evidence="2" id="KW-1185">Reference proteome</keyword>
<organism evidence="1 2">
    <name type="scientific">Aspergillus glaucus CBS 516.65</name>
    <dbReference type="NCBI Taxonomy" id="1160497"/>
    <lineage>
        <taxon>Eukaryota</taxon>
        <taxon>Fungi</taxon>
        <taxon>Dikarya</taxon>
        <taxon>Ascomycota</taxon>
        <taxon>Pezizomycotina</taxon>
        <taxon>Eurotiomycetes</taxon>
        <taxon>Eurotiomycetidae</taxon>
        <taxon>Eurotiales</taxon>
        <taxon>Aspergillaceae</taxon>
        <taxon>Aspergillus</taxon>
        <taxon>Aspergillus subgen. Aspergillus</taxon>
    </lineage>
</organism>
<accession>A0A1L9VZ73</accession>
<name>A0A1L9VZ73_ASPGL</name>
<proteinExistence type="predicted"/>
<dbReference type="RefSeq" id="XP_022405878.1">
    <property type="nucleotide sequence ID" value="XM_022543101.1"/>
</dbReference>
<evidence type="ECO:0000313" key="2">
    <source>
        <dbReference type="Proteomes" id="UP000184300"/>
    </source>
</evidence>
<protein>
    <submittedName>
        <fullName evidence="1">Uncharacterized protein</fullName>
    </submittedName>
</protein>
<dbReference type="EMBL" id="KV878888">
    <property type="protein sequence ID" value="OJJ89216.1"/>
    <property type="molecule type" value="Genomic_DNA"/>
</dbReference>
<dbReference type="Proteomes" id="UP000184300">
    <property type="component" value="Unassembled WGS sequence"/>
</dbReference>
<dbReference type="AlphaFoldDB" id="A0A1L9VZ73"/>